<dbReference type="AlphaFoldDB" id="A0A518ETN1"/>
<organism evidence="1 2">
    <name type="scientific">Saltatorellus ferox</name>
    <dbReference type="NCBI Taxonomy" id="2528018"/>
    <lineage>
        <taxon>Bacteria</taxon>
        <taxon>Pseudomonadati</taxon>
        <taxon>Planctomycetota</taxon>
        <taxon>Planctomycetia</taxon>
        <taxon>Planctomycetia incertae sedis</taxon>
        <taxon>Saltatorellus</taxon>
    </lineage>
</organism>
<sequence>MSSQSHAASLFVNEIFDRVASDLAMLSDRDFEILGVEYEERTDRPAGPGLIHVSFRFGIVGAGGDVEHGAMILPLPESISLAAYLMMQPDTAVADLRLLTKIDHAIKEAMLEVGNFVAAAGEAALRAIGSPAISVIFEGCQGVRADVRPALPYEEGTTLSVGRAKVQIAGAAPVEMVVMVPKSDVLVPI</sequence>
<reference evidence="1 2" key="1">
    <citation type="submission" date="2019-02" db="EMBL/GenBank/DDBJ databases">
        <title>Deep-cultivation of Planctomycetes and their phenomic and genomic characterization uncovers novel biology.</title>
        <authorList>
            <person name="Wiegand S."/>
            <person name="Jogler M."/>
            <person name="Boedeker C."/>
            <person name="Pinto D."/>
            <person name="Vollmers J."/>
            <person name="Rivas-Marin E."/>
            <person name="Kohn T."/>
            <person name="Peeters S.H."/>
            <person name="Heuer A."/>
            <person name="Rast P."/>
            <person name="Oberbeckmann S."/>
            <person name="Bunk B."/>
            <person name="Jeske O."/>
            <person name="Meyerdierks A."/>
            <person name="Storesund J.E."/>
            <person name="Kallscheuer N."/>
            <person name="Luecker S."/>
            <person name="Lage O.M."/>
            <person name="Pohl T."/>
            <person name="Merkel B.J."/>
            <person name="Hornburger P."/>
            <person name="Mueller R.-W."/>
            <person name="Bruemmer F."/>
            <person name="Labrenz M."/>
            <person name="Spormann A.M."/>
            <person name="Op den Camp H."/>
            <person name="Overmann J."/>
            <person name="Amann R."/>
            <person name="Jetten M.S.M."/>
            <person name="Mascher T."/>
            <person name="Medema M.H."/>
            <person name="Devos D.P."/>
            <person name="Kaster A.-K."/>
            <person name="Ovreas L."/>
            <person name="Rohde M."/>
            <person name="Galperin M.Y."/>
            <person name="Jogler C."/>
        </authorList>
    </citation>
    <scope>NUCLEOTIDE SEQUENCE [LARGE SCALE GENOMIC DNA]</scope>
    <source>
        <strain evidence="1 2">Poly30</strain>
    </source>
</reference>
<dbReference type="OrthoDB" id="9863455at2"/>
<dbReference type="EMBL" id="CP036434">
    <property type="protein sequence ID" value="QDV07451.1"/>
    <property type="molecule type" value="Genomic_DNA"/>
</dbReference>
<protein>
    <recommendedName>
        <fullName evidence="3">Chemotaxis phosphatase CheX-like domain-containing protein</fullName>
    </recommendedName>
</protein>
<proteinExistence type="predicted"/>
<keyword evidence="2" id="KW-1185">Reference proteome</keyword>
<evidence type="ECO:0000313" key="2">
    <source>
        <dbReference type="Proteomes" id="UP000320390"/>
    </source>
</evidence>
<evidence type="ECO:0008006" key="3">
    <source>
        <dbReference type="Google" id="ProtNLM"/>
    </source>
</evidence>
<evidence type="ECO:0000313" key="1">
    <source>
        <dbReference type="EMBL" id="QDV07451.1"/>
    </source>
</evidence>
<dbReference type="RefSeq" id="WP_145198487.1">
    <property type="nucleotide sequence ID" value="NZ_CP036434.1"/>
</dbReference>
<gene>
    <name evidence="1" type="ORF">Poly30_29760</name>
</gene>
<accession>A0A518ETN1</accession>
<name>A0A518ETN1_9BACT</name>
<dbReference type="Proteomes" id="UP000320390">
    <property type="component" value="Chromosome"/>
</dbReference>